<feature type="transmembrane region" description="Helical" evidence="16">
    <location>
        <begin position="165"/>
        <end position="183"/>
    </location>
</feature>
<evidence type="ECO:0000313" key="18">
    <source>
        <dbReference type="EMBL" id="MDF2094735.1"/>
    </source>
</evidence>
<evidence type="ECO:0000256" key="6">
    <source>
        <dbReference type="ARBA" id="ARBA00022475"/>
    </source>
</evidence>
<feature type="transmembrane region" description="Helical" evidence="16">
    <location>
        <begin position="6"/>
        <end position="24"/>
    </location>
</feature>
<comment type="catalytic activity">
    <reaction evidence="14 15">
        <text>NAD(+) + NADPH + H(+)(in) = NADH + NADP(+) + H(+)(out)</text>
        <dbReference type="Rhea" id="RHEA:47992"/>
        <dbReference type="ChEBI" id="CHEBI:15378"/>
        <dbReference type="ChEBI" id="CHEBI:57540"/>
        <dbReference type="ChEBI" id="CHEBI:57783"/>
        <dbReference type="ChEBI" id="CHEBI:57945"/>
        <dbReference type="ChEBI" id="CHEBI:58349"/>
        <dbReference type="EC" id="7.1.1.1"/>
    </reaction>
</comment>
<feature type="transmembrane region" description="Helical" evidence="16">
    <location>
        <begin position="88"/>
        <end position="110"/>
    </location>
</feature>
<evidence type="ECO:0000256" key="7">
    <source>
        <dbReference type="ARBA" id="ARBA00022519"/>
    </source>
</evidence>
<evidence type="ECO:0000313" key="19">
    <source>
        <dbReference type="Proteomes" id="UP001215503"/>
    </source>
</evidence>
<dbReference type="EMBL" id="JARHUD010000001">
    <property type="protein sequence ID" value="MDF2094735.1"/>
    <property type="molecule type" value="Genomic_DNA"/>
</dbReference>
<evidence type="ECO:0000256" key="9">
    <source>
        <dbReference type="ARBA" id="ARBA00022857"/>
    </source>
</evidence>
<evidence type="ECO:0000259" key="17">
    <source>
        <dbReference type="Pfam" id="PF02233"/>
    </source>
</evidence>
<keyword evidence="12 15" id="KW-0520">NAD</keyword>
<evidence type="ECO:0000256" key="5">
    <source>
        <dbReference type="ARBA" id="ARBA00014581"/>
    </source>
</evidence>
<dbReference type="RefSeq" id="WP_275819478.1">
    <property type="nucleotide sequence ID" value="NZ_JARHUD010000001.1"/>
</dbReference>
<keyword evidence="10 15" id="KW-1278">Translocase</keyword>
<dbReference type="InterPro" id="IPR029035">
    <property type="entry name" value="DHS-like_NAD/FAD-binding_dom"/>
</dbReference>
<comment type="similarity">
    <text evidence="3 15">Belongs to the PNT beta subunit family.</text>
</comment>
<name>A0ABT5YIX2_9PROT</name>
<feature type="transmembrane region" description="Helical" evidence="16">
    <location>
        <begin position="36"/>
        <end position="52"/>
    </location>
</feature>
<evidence type="ECO:0000256" key="10">
    <source>
        <dbReference type="ARBA" id="ARBA00022967"/>
    </source>
</evidence>
<protein>
    <recommendedName>
        <fullName evidence="5 15">NAD(P) transhydrogenase subunit beta</fullName>
        <ecNumber evidence="4 15">7.1.1.1</ecNumber>
    </recommendedName>
    <alternativeName>
        <fullName evidence="15">Nicotinamide nucleotide transhydrogenase subunit beta</fullName>
    </alternativeName>
</protein>
<dbReference type="InterPro" id="IPR034300">
    <property type="entry name" value="PNTB-like"/>
</dbReference>
<evidence type="ECO:0000256" key="3">
    <source>
        <dbReference type="ARBA" id="ARBA00007919"/>
    </source>
</evidence>
<comment type="subcellular location">
    <subcellularLocation>
        <location evidence="2">Cell inner membrane</location>
        <topology evidence="2">Multi-pass membrane protein</topology>
    </subcellularLocation>
</comment>
<dbReference type="PANTHER" id="PTHR44758">
    <property type="entry name" value="NAD(P) TRANSHYDROGENASE SUBUNIT BETA"/>
    <property type="match status" value="1"/>
</dbReference>
<evidence type="ECO:0000256" key="12">
    <source>
        <dbReference type="ARBA" id="ARBA00023027"/>
    </source>
</evidence>
<keyword evidence="9 15" id="KW-0521">NADP</keyword>
<feature type="transmembrane region" description="Helical" evidence="16">
    <location>
        <begin position="239"/>
        <end position="259"/>
    </location>
</feature>
<feature type="domain" description="NADP transhydrogenase beta-like" evidence="17">
    <location>
        <begin position="8"/>
        <end position="460"/>
    </location>
</feature>
<feature type="transmembrane region" description="Helical" evidence="16">
    <location>
        <begin position="58"/>
        <end position="76"/>
    </location>
</feature>
<organism evidence="18 19">
    <name type="scientific">Aquibaculum arenosum</name>
    <dbReference type="NCBI Taxonomy" id="3032591"/>
    <lineage>
        <taxon>Bacteria</taxon>
        <taxon>Pseudomonadati</taxon>
        <taxon>Pseudomonadota</taxon>
        <taxon>Alphaproteobacteria</taxon>
        <taxon>Rhodospirillales</taxon>
        <taxon>Rhodovibrionaceae</taxon>
        <taxon>Aquibaculum</taxon>
    </lineage>
</organism>
<dbReference type="PIRSF" id="PIRSF000204">
    <property type="entry name" value="PNTB"/>
    <property type="match status" value="1"/>
</dbReference>
<feature type="transmembrane region" description="Helical" evidence="16">
    <location>
        <begin position="130"/>
        <end position="153"/>
    </location>
</feature>
<keyword evidence="6 15" id="KW-1003">Cell membrane</keyword>
<evidence type="ECO:0000256" key="4">
    <source>
        <dbReference type="ARBA" id="ARBA00012943"/>
    </source>
</evidence>
<keyword evidence="13 15" id="KW-0472">Membrane</keyword>
<keyword evidence="19" id="KW-1185">Reference proteome</keyword>
<dbReference type="Pfam" id="PF02233">
    <property type="entry name" value="PNTB"/>
    <property type="match status" value="1"/>
</dbReference>
<evidence type="ECO:0000256" key="14">
    <source>
        <dbReference type="ARBA" id="ARBA00048202"/>
    </source>
</evidence>
<proteinExistence type="inferred from homology"/>
<dbReference type="InterPro" id="IPR012136">
    <property type="entry name" value="NADH_DH_b"/>
</dbReference>
<comment type="caution">
    <text evidence="18">The sequence shown here is derived from an EMBL/GenBank/DDBJ whole genome shotgun (WGS) entry which is preliminary data.</text>
</comment>
<evidence type="ECO:0000256" key="15">
    <source>
        <dbReference type="PIRNR" id="PIRNR000204"/>
    </source>
</evidence>
<reference evidence="18 19" key="1">
    <citation type="submission" date="2023-03" db="EMBL/GenBank/DDBJ databases">
        <title>Fodinicurvata sp. CAU 1616 isolated from sea sendiment.</title>
        <authorList>
            <person name="Kim W."/>
        </authorList>
    </citation>
    <scope>NUCLEOTIDE SEQUENCE [LARGE SCALE GENOMIC DNA]</scope>
    <source>
        <strain evidence="18 19">CAU 1616</strain>
    </source>
</reference>
<keyword evidence="11 16" id="KW-1133">Transmembrane helix</keyword>
<dbReference type="Proteomes" id="UP001215503">
    <property type="component" value="Unassembled WGS sequence"/>
</dbReference>
<dbReference type="EC" id="7.1.1.1" evidence="4 15"/>
<evidence type="ECO:0000256" key="1">
    <source>
        <dbReference type="ARBA" id="ARBA00003943"/>
    </source>
</evidence>
<dbReference type="SUPFAM" id="SSF52467">
    <property type="entry name" value="DHS-like NAD/FAD-binding domain"/>
    <property type="match status" value="1"/>
</dbReference>
<sequence length="464" mass="48738">MSHDLAALFYLVASICFILALRGLSHPETSRGGLRYGMAGMAIAVLTTLFILPEVNFVLILAGVIVGGSIGTMIALRIQMTALPQLVAAFHSLVGLAAVLVAAAAFYNPAAYGIGLPGDIKAASLIEMSIGAAIGAITFTGSIVAFAKLQGLVSGKPVVFPMQHWLNLALGILTVVLIVWMVAGQSATAFWLLVLLTLLLGVLIIIPIGGADMPVVISMLNSYSGWAAAGIGFTLGNNLLIITGALVGSAGAILSYIMCKGMNRSFFSVILGGFGGESAAAGGGGDEDRTYRQGAAEDAAFLMRNAEKVIIIPGYGMAVAQAQHALREMADLLKKEGVEVKYAIHPVAGRMPGHMNVLLAEANVPYDEVFEMDEINREFSETDVAFVIGANDVTNPSAKTDPASPIYGMPVLDVEKAQNVLFVKRSMASGYAGVDNPLFYMDQTMMLLADAKKMCEDIVKSLEA</sequence>
<gene>
    <name evidence="18" type="ORF">P2G67_01950</name>
</gene>
<evidence type="ECO:0000256" key="2">
    <source>
        <dbReference type="ARBA" id="ARBA00004429"/>
    </source>
</evidence>
<evidence type="ECO:0000256" key="13">
    <source>
        <dbReference type="ARBA" id="ARBA00023136"/>
    </source>
</evidence>
<keyword evidence="7 15" id="KW-0997">Cell inner membrane</keyword>
<feature type="transmembrane region" description="Helical" evidence="16">
    <location>
        <begin position="189"/>
        <end position="208"/>
    </location>
</feature>
<dbReference type="Gene3D" id="3.40.50.1220">
    <property type="entry name" value="TPP-binding domain"/>
    <property type="match status" value="1"/>
</dbReference>
<evidence type="ECO:0000256" key="16">
    <source>
        <dbReference type="SAM" id="Phobius"/>
    </source>
</evidence>
<comment type="function">
    <text evidence="1 15">The transhydrogenation between NADH and NADP is coupled to respiration and ATP hydrolysis and functions as a proton pump across the membrane.</text>
</comment>
<accession>A0ABT5YIX2</accession>
<evidence type="ECO:0000256" key="11">
    <source>
        <dbReference type="ARBA" id="ARBA00022989"/>
    </source>
</evidence>
<dbReference type="PANTHER" id="PTHR44758:SF1">
    <property type="entry name" value="NAD(P) TRANSHYDROGENASE SUBUNIT BETA"/>
    <property type="match status" value="1"/>
</dbReference>
<keyword evidence="8 16" id="KW-0812">Transmembrane</keyword>
<evidence type="ECO:0000256" key="8">
    <source>
        <dbReference type="ARBA" id="ARBA00022692"/>
    </source>
</evidence>